<dbReference type="Proteomes" id="UP000242875">
    <property type="component" value="Unassembled WGS sequence"/>
</dbReference>
<dbReference type="OrthoDB" id="8062037at2759"/>
<dbReference type="PROSITE" id="PS00518">
    <property type="entry name" value="ZF_RING_1"/>
    <property type="match status" value="1"/>
</dbReference>
<evidence type="ECO:0000256" key="7">
    <source>
        <dbReference type="ARBA" id="ARBA00023136"/>
    </source>
</evidence>
<dbReference type="Gene3D" id="3.30.40.10">
    <property type="entry name" value="Zinc/RING finger domain, C3HC4 (zinc finger)"/>
    <property type="match status" value="1"/>
</dbReference>
<sequence>MVLPLSNIMVLVIIPILVLFLLLMTWVHHKRALRDRELRERLEAARAAKVQKAKVDQHWLDCELPVTKGSQALLTGVKNEECPICLRDVVSAGADDTKSVKSWKSFGSRQTRHSLRSQRSRENLPAGHGDEDRDVRVLPCKHVFCSECIDPWLTSVSSACPLCKHDCLAQHSSEISLVDTTHSSHTIPGPSPAMTATRTTTQPSDRDLEAGIHPISRLLSTSASSHDHNIPLSAMPNVTRSSEHSPPTFSAVEAVKNNDPSASVDDDTWDWDWEWEDGENNPSGRSSPSNKARPGGTAGHEYRLCASLGHLDDIVEDADVGAQDRPWTFFPL</sequence>
<evidence type="ECO:0000313" key="12">
    <source>
        <dbReference type="EMBL" id="OZJ03643.1"/>
    </source>
</evidence>
<dbReference type="InterPro" id="IPR013083">
    <property type="entry name" value="Znf_RING/FYVE/PHD"/>
</dbReference>
<dbReference type="Pfam" id="PF13639">
    <property type="entry name" value="zf-RING_2"/>
    <property type="match status" value="1"/>
</dbReference>
<feature type="region of interest" description="Disordered" evidence="9">
    <location>
        <begin position="258"/>
        <end position="298"/>
    </location>
</feature>
<dbReference type="SUPFAM" id="SSF57850">
    <property type="entry name" value="RING/U-box"/>
    <property type="match status" value="1"/>
</dbReference>
<dbReference type="PANTHER" id="PTHR46539:SF1">
    <property type="entry name" value="E3 UBIQUITIN-PROTEIN LIGASE ATL42"/>
    <property type="match status" value="1"/>
</dbReference>
<feature type="region of interest" description="Disordered" evidence="9">
    <location>
        <begin position="103"/>
        <end position="132"/>
    </location>
</feature>
<feature type="domain" description="RING-type" evidence="11">
    <location>
        <begin position="82"/>
        <end position="164"/>
    </location>
</feature>
<feature type="compositionally biased region" description="Acidic residues" evidence="9">
    <location>
        <begin position="264"/>
        <end position="279"/>
    </location>
</feature>
<evidence type="ECO:0000256" key="6">
    <source>
        <dbReference type="ARBA" id="ARBA00022989"/>
    </source>
</evidence>
<accession>A0A261XZ70</accession>
<evidence type="ECO:0000256" key="10">
    <source>
        <dbReference type="SAM" id="Phobius"/>
    </source>
</evidence>
<evidence type="ECO:0000256" key="1">
    <source>
        <dbReference type="ARBA" id="ARBA00004370"/>
    </source>
</evidence>
<comment type="subcellular location">
    <subcellularLocation>
        <location evidence="1">Membrane</location>
    </subcellularLocation>
</comment>
<evidence type="ECO:0000256" key="2">
    <source>
        <dbReference type="ARBA" id="ARBA00022692"/>
    </source>
</evidence>
<protein>
    <recommendedName>
        <fullName evidence="11">RING-type domain-containing protein</fullName>
    </recommendedName>
</protein>
<dbReference type="GO" id="GO:0008270">
    <property type="term" value="F:zinc ion binding"/>
    <property type="evidence" value="ECO:0007669"/>
    <property type="project" value="UniProtKB-KW"/>
</dbReference>
<comment type="caution">
    <text evidence="12">The sequence shown here is derived from an EMBL/GenBank/DDBJ whole genome shotgun (WGS) entry which is preliminary data.</text>
</comment>
<organism evidence="12 13">
    <name type="scientific">Bifiguratus adelaidae</name>
    <dbReference type="NCBI Taxonomy" id="1938954"/>
    <lineage>
        <taxon>Eukaryota</taxon>
        <taxon>Fungi</taxon>
        <taxon>Fungi incertae sedis</taxon>
        <taxon>Mucoromycota</taxon>
        <taxon>Mucoromycotina</taxon>
        <taxon>Endogonomycetes</taxon>
        <taxon>Endogonales</taxon>
        <taxon>Endogonales incertae sedis</taxon>
        <taxon>Bifiguratus</taxon>
    </lineage>
</organism>
<keyword evidence="4 8" id="KW-0863">Zinc-finger</keyword>
<gene>
    <name evidence="12" type="ORF">BZG36_03922</name>
</gene>
<keyword evidence="3" id="KW-0479">Metal-binding</keyword>
<dbReference type="InterPro" id="IPR017907">
    <property type="entry name" value="Znf_RING_CS"/>
</dbReference>
<dbReference type="AlphaFoldDB" id="A0A261XZ70"/>
<name>A0A261XZ70_9FUNG</name>
<feature type="compositionally biased region" description="Polar residues" evidence="9">
    <location>
        <begin position="280"/>
        <end position="290"/>
    </location>
</feature>
<dbReference type="PANTHER" id="PTHR46539">
    <property type="entry name" value="E3 UBIQUITIN-PROTEIN LIGASE ATL42"/>
    <property type="match status" value="1"/>
</dbReference>
<feature type="transmembrane region" description="Helical" evidence="10">
    <location>
        <begin position="6"/>
        <end position="27"/>
    </location>
</feature>
<keyword evidence="7 10" id="KW-0472">Membrane</keyword>
<dbReference type="PROSITE" id="PS50089">
    <property type="entry name" value="ZF_RING_2"/>
    <property type="match status" value="1"/>
</dbReference>
<evidence type="ECO:0000313" key="13">
    <source>
        <dbReference type="Proteomes" id="UP000242875"/>
    </source>
</evidence>
<evidence type="ECO:0000256" key="4">
    <source>
        <dbReference type="ARBA" id="ARBA00022771"/>
    </source>
</evidence>
<dbReference type="InterPro" id="IPR001841">
    <property type="entry name" value="Znf_RING"/>
</dbReference>
<evidence type="ECO:0000256" key="9">
    <source>
        <dbReference type="SAM" id="MobiDB-lite"/>
    </source>
</evidence>
<evidence type="ECO:0000259" key="11">
    <source>
        <dbReference type="PROSITE" id="PS50089"/>
    </source>
</evidence>
<evidence type="ECO:0000256" key="8">
    <source>
        <dbReference type="PROSITE-ProRule" id="PRU00175"/>
    </source>
</evidence>
<evidence type="ECO:0000256" key="3">
    <source>
        <dbReference type="ARBA" id="ARBA00022723"/>
    </source>
</evidence>
<keyword evidence="5" id="KW-0862">Zinc</keyword>
<keyword evidence="6 10" id="KW-1133">Transmembrane helix</keyword>
<dbReference type="SMART" id="SM00184">
    <property type="entry name" value="RING"/>
    <property type="match status" value="1"/>
</dbReference>
<dbReference type="EMBL" id="MVBO01000075">
    <property type="protein sequence ID" value="OZJ03643.1"/>
    <property type="molecule type" value="Genomic_DNA"/>
</dbReference>
<proteinExistence type="predicted"/>
<dbReference type="GO" id="GO:0016020">
    <property type="term" value="C:membrane"/>
    <property type="evidence" value="ECO:0007669"/>
    <property type="project" value="UniProtKB-SubCell"/>
</dbReference>
<reference evidence="12 13" key="1">
    <citation type="journal article" date="2017" name="Mycologia">
        <title>Bifiguratus adelaidae, gen. et sp. nov., a new member of Mucoromycotina in endophytic and soil-dwelling habitats.</title>
        <authorList>
            <person name="Torres-Cruz T.J."/>
            <person name="Billingsley Tobias T.L."/>
            <person name="Almatruk M."/>
            <person name="Hesse C."/>
            <person name="Kuske C.R."/>
            <person name="Desiro A."/>
            <person name="Benucci G.M."/>
            <person name="Bonito G."/>
            <person name="Stajich J.E."/>
            <person name="Dunlap C."/>
            <person name="Arnold A.E."/>
            <person name="Porras-Alfaro A."/>
        </authorList>
    </citation>
    <scope>NUCLEOTIDE SEQUENCE [LARGE SCALE GENOMIC DNA]</scope>
    <source>
        <strain evidence="12 13">AZ0501</strain>
    </source>
</reference>
<keyword evidence="13" id="KW-1185">Reference proteome</keyword>
<feature type="region of interest" description="Disordered" evidence="9">
    <location>
        <begin position="181"/>
        <end position="207"/>
    </location>
</feature>
<feature type="compositionally biased region" description="Polar residues" evidence="9">
    <location>
        <begin position="194"/>
        <end position="203"/>
    </location>
</feature>
<keyword evidence="2 10" id="KW-0812">Transmembrane</keyword>
<evidence type="ECO:0000256" key="5">
    <source>
        <dbReference type="ARBA" id="ARBA00022833"/>
    </source>
</evidence>